<proteinExistence type="predicted"/>
<evidence type="ECO:0000259" key="2">
    <source>
        <dbReference type="Pfam" id="PF13193"/>
    </source>
</evidence>
<dbReference type="InterPro" id="IPR045851">
    <property type="entry name" value="AMP-bd_C_sf"/>
</dbReference>
<dbReference type="Pfam" id="PF13193">
    <property type="entry name" value="AMP-binding_C"/>
    <property type="match status" value="1"/>
</dbReference>
<dbReference type="Pfam" id="PF00501">
    <property type="entry name" value="AMP-binding"/>
    <property type="match status" value="1"/>
</dbReference>
<dbReference type="GO" id="GO:0016874">
    <property type="term" value="F:ligase activity"/>
    <property type="evidence" value="ECO:0007669"/>
    <property type="project" value="UniProtKB-KW"/>
</dbReference>
<dbReference type="InterPro" id="IPR020845">
    <property type="entry name" value="AMP-binding_CS"/>
</dbReference>
<dbReference type="Proteomes" id="UP000774617">
    <property type="component" value="Unassembled WGS sequence"/>
</dbReference>
<evidence type="ECO:0000259" key="1">
    <source>
        <dbReference type="Pfam" id="PF00501"/>
    </source>
</evidence>
<keyword evidence="4" id="KW-1185">Reference proteome</keyword>
<dbReference type="PANTHER" id="PTHR24096">
    <property type="entry name" value="LONG-CHAIN-FATTY-ACID--COA LIGASE"/>
    <property type="match status" value="1"/>
</dbReference>
<dbReference type="PANTHER" id="PTHR24096:SF194">
    <property type="entry name" value="AMP-DEPENDENT SYNTHETASE_LIGASE DOMAIN-CONTAINING PROTEIN"/>
    <property type="match status" value="1"/>
</dbReference>
<dbReference type="Gene3D" id="3.40.50.12780">
    <property type="entry name" value="N-terminal domain of ligase-like"/>
    <property type="match status" value="1"/>
</dbReference>
<evidence type="ECO:0000313" key="4">
    <source>
        <dbReference type="Proteomes" id="UP000774617"/>
    </source>
</evidence>
<feature type="domain" description="AMP-binding enzyme C-terminal" evidence="2">
    <location>
        <begin position="450"/>
        <end position="522"/>
    </location>
</feature>
<keyword evidence="3" id="KW-0436">Ligase</keyword>
<dbReference type="InterPro" id="IPR000873">
    <property type="entry name" value="AMP-dep_synth/lig_dom"/>
</dbReference>
<evidence type="ECO:0000313" key="3">
    <source>
        <dbReference type="EMBL" id="KAH7054203.1"/>
    </source>
</evidence>
<dbReference type="InterPro" id="IPR042099">
    <property type="entry name" value="ANL_N_sf"/>
</dbReference>
<dbReference type="EMBL" id="JAGTJR010000009">
    <property type="protein sequence ID" value="KAH7054203.1"/>
    <property type="molecule type" value="Genomic_DNA"/>
</dbReference>
<feature type="domain" description="AMP-dependent synthetase/ligase" evidence="1">
    <location>
        <begin position="26"/>
        <end position="399"/>
    </location>
</feature>
<gene>
    <name evidence="3" type="ORF">B0J12DRAFT_784279</name>
</gene>
<dbReference type="PROSITE" id="PS00455">
    <property type="entry name" value="AMP_BINDING"/>
    <property type="match status" value="1"/>
</dbReference>
<organism evidence="3 4">
    <name type="scientific">Macrophomina phaseolina</name>
    <dbReference type="NCBI Taxonomy" id="35725"/>
    <lineage>
        <taxon>Eukaryota</taxon>
        <taxon>Fungi</taxon>
        <taxon>Dikarya</taxon>
        <taxon>Ascomycota</taxon>
        <taxon>Pezizomycotina</taxon>
        <taxon>Dothideomycetes</taxon>
        <taxon>Dothideomycetes incertae sedis</taxon>
        <taxon>Botryosphaeriales</taxon>
        <taxon>Botryosphaeriaceae</taxon>
        <taxon>Macrophomina</taxon>
    </lineage>
</organism>
<dbReference type="CDD" id="cd05911">
    <property type="entry name" value="Firefly_Luc_like"/>
    <property type="match status" value="1"/>
</dbReference>
<name>A0ABQ8GEY8_9PEZI</name>
<dbReference type="Gene3D" id="3.30.300.30">
    <property type="match status" value="1"/>
</dbReference>
<sequence>MPHKSPFQIDFPACNILDYLFSPGEQPSDQPIWIDAENTDRSLSPKQLLEWAKRLGSGLQDLGLKPGDVVMVYSTNHIFVPVAYCGIAGAGFIFSGCNPTYWQTVYQIENTSAQVILVEPSLLDTLLQAATKSNFPRSRIYLFSDTECDSTQHLPGWHALLCPPPTAATWRWPRLTPQTSRTTTAVVNYSSGTTGLPKGVLITHANIIANTAQSLYMRDLEAPYTPITRPRERWLGFLPLYHAYGQLWSISGALKTLSPTYIMRAFSYTSFLRHIQTHRITHLQPAPPVIVMLAKRPETRAHDLSSLPNVLCGAAPLSAELQNEVSDALGVQIVQTWGMTELTCSSMHEPGGRDDRSGSVGYADPNCEVKLVDEEGSEVGVGERGEVRVQGPNVCAGYWRNEEATREAFDGEGFLKTGDIAVMDAEGRYWIVDRKKELIKVKGFQVAPAEMEAVLLENENVADAAVVGIQVDHEELPRAYVVLNDVAEDDIAVWTANRVAKHKQLLGGVMFIGEVPKSPSGKIQRKIMRERAERDARLLNEKTVKAKL</sequence>
<protein>
    <submittedName>
        <fullName evidence="3">4-coumarate-CoA ligase</fullName>
    </submittedName>
</protein>
<comment type="caution">
    <text evidence="3">The sequence shown here is derived from an EMBL/GenBank/DDBJ whole genome shotgun (WGS) entry which is preliminary data.</text>
</comment>
<reference evidence="3 4" key="1">
    <citation type="journal article" date="2021" name="Nat. Commun.">
        <title>Genetic determinants of endophytism in the Arabidopsis root mycobiome.</title>
        <authorList>
            <person name="Mesny F."/>
            <person name="Miyauchi S."/>
            <person name="Thiergart T."/>
            <person name="Pickel B."/>
            <person name="Atanasova L."/>
            <person name="Karlsson M."/>
            <person name="Huettel B."/>
            <person name="Barry K.W."/>
            <person name="Haridas S."/>
            <person name="Chen C."/>
            <person name="Bauer D."/>
            <person name="Andreopoulos W."/>
            <person name="Pangilinan J."/>
            <person name="LaButti K."/>
            <person name="Riley R."/>
            <person name="Lipzen A."/>
            <person name="Clum A."/>
            <person name="Drula E."/>
            <person name="Henrissat B."/>
            <person name="Kohler A."/>
            <person name="Grigoriev I.V."/>
            <person name="Martin F.M."/>
            <person name="Hacquard S."/>
        </authorList>
    </citation>
    <scope>NUCLEOTIDE SEQUENCE [LARGE SCALE GENOMIC DNA]</scope>
    <source>
        <strain evidence="3 4">MPI-SDFR-AT-0080</strain>
    </source>
</reference>
<dbReference type="SUPFAM" id="SSF56801">
    <property type="entry name" value="Acetyl-CoA synthetase-like"/>
    <property type="match status" value="1"/>
</dbReference>
<dbReference type="InterPro" id="IPR025110">
    <property type="entry name" value="AMP-bd_C"/>
</dbReference>
<accession>A0ABQ8GEY8</accession>